<organism evidence="3">
    <name type="scientific">Chromera velia CCMP2878</name>
    <dbReference type="NCBI Taxonomy" id="1169474"/>
    <lineage>
        <taxon>Eukaryota</taxon>
        <taxon>Sar</taxon>
        <taxon>Alveolata</taxon>
        <taxon>Colpodellida</taxon>
        <taxon>Chromeraceae</taxon>
        <taxon>Chromera</taxon>
    </lineage>
</organism>
<gene>
    <name evidence="3" type="ORF">Cvel_15967</name>
</gene>
<proteinExistence type="predicted"/>
<dbReference type="Gene3D" id="2.60.120.920">
    <property type="match status" value="1"/>
</dbReference>
<name>A0A0G4FAY1_9ALVE</name>
<evidence type="ECO:0000259" key="2">
    <source>
        <dbReference type="Pfam" id="PF02214"/>
    </source>
</evidence>
<dbReference type="Gene3D" id="3.30.710.10">
    <property type="entry name" value="Potassium Channel Kv1.1, Chain A"/>
    <property type="match status" value="1"/>
</dbReference>
<evidence type="ECO:0000313" key="3">
    <source>
        <dbReference type="EMBL" id="CEM09780.1"/>
    </source>
</evidence>
<dbReference type="InterPro" id="IPR003131">
    <property type="entry name" value="T1-type_BTB"/>
</dbReference>
<dbReference type="SUPFAM" id="SSF54695">
    <property type="entry name" value="POZ domain"/>
    <property type="match status" value="1"/>
</dbReference>
<feature type="region of interest" description="Disordered" evidence="1">
    <location>
        <begin position="242"/>
        <end position="271"/>
    </location>
</feature>
<reference evidence="3" key="1">
    <citation type="submission" date="2014-11" db="EMBL/GenBank/DDBJ databases">
        <authorList>
            <person name="Otto D Thomas"/>
            <person name="Naeem Raeece"/>
        </authorList>
    </citation>
    <scope>NUCLEOTIDE SEQUENCE</scope>
</reference>
<sequence length="475" mass="51283">MTSELSYAAIESSFRRLMTLLDEERAKVAKEWAAVIARRDALDTELAQQKKLVHMELLDTKREIEEEKKRLMQMRSMLSPLVAHEKDRIDFLVGGQKVSAYKPTLMMAPGSALEAVTWPEIAKTAPRDSTGRFIFDVDPEAFGLILSYLRAKRAEPSPQYPAVPEKLRYAFDFAVNRLNILELTPHDMKINPYHGTSLQIQGSNVTALMHSWQAVTTNKPCLASRDFQFHVDIVRLPESVLPPAGGGGTMGGRGGSSPSRSAAASGSGRILGGGGSSKGGLCIGMVAHIPSDKERSQIRFEDGVVYNSGNGLMGGAGAGEDTRAVVHFKEASRVTVKLLANYRKLQWFYNGHLLATSIIRNDMTPSLYPIVCLFYPGQSVNITFGDPALASSPNASEARGSLPPLKQQQQQASTASVQSVSQAGKAKHDMGGTAATSPAGIRLEFRSDGEPVLTSAPQRQAAENNLNSKAETGAG</sequence>
<feature type="domain" description="Potassium channel tetramerisation-type BTB" evidence="2">
    <location>
        <begin position="93"/>
        <end position="151"/>
    </location>
</feature>
<evidence type="ECO:0000256" key="1">
    <source>
        <dbReference type="SAM" id="MobiDB-lite"/>
    </source>
</evidence>
<feature type="region of interest" description="Disordered" evidence="1">
    <location>
        <begin position="391"/>
        <end position="475"/>
    </location>
</feature>
<feature type="compositionally biased region" description="Low complexity" evidence="1">
    <location>
        <begin position="407"/>
        <end position="423"/>
    </location>
</feature>
<feature type="compositionally biased region" description="Low complexity" evidence="1">
    <location>
        <begin position="256"/>
        <end position="268"/>
    </location>
</feature>
<dbReference type="AlphaFoldDB" id="A0A0G4FAY1"/>
<protein>
    <recommendedName>
        <fullName evidence="2">Potassium channel tetramerisation-type BTB domain-containing protein</fullName>
    </recommendedName>
</protein>
<dbReference type="EMBL" id="CDMZ01000230">
    <property type="protein sequence ID" value="CEM09780.1"/>
    <property type="molecule type" value="Genomic_DNA"/>
</dbReference>
<feature type="compositionally biased region" description="Polar residues" evidence="1">
    <location>
        <begin position="455"/>
        <end position="475"/>
    </location>
</feature>
<accession>A0A0G4FAY1</accession>
<dbReference type="GO" id="GO:0051260">
    <property type="term" value="P:protein homooligomerization"/>
    <property type="evidence" value="ECO:0007669"/>
    <property type="project" value="InterPro"/>
</dbReference>
<dbReference type="InterPro" id="IPR011333">
    <property type="entry name" value="SKP1/BTB/POZ_sf"/>
</dbReference>
<dbReference type="Pfam" id="PF02214">
    <property type="entry name" value="BTB_2"/>
    <property type="match status" value="1"/>
</dbReference>
<dbReference type="VEuPathDB" id="CryptoDB:Cvel_15967"/>
<feature type="compositionally biased region" description="Gly residues" evidence="1">
    <location>
        <begin position="244"/>
        <end position="255"/>
    </location>
</feature>
<dbReference type="InterPro" id="IPR043136">
    <property type="entry name" value="B30.2/SPRY_sf"/>
</dbReference>